<name>A0A8H4QAY9_9HYPO</name>
<dbReference type="InterPro" id="IPR016461">
    <property type="entry name" value="COMT-like"/>
</dbReference>
<dbReference type="Proteomes" id="UP000562929">
    <property type="component" value="Unassembled WGS sequence"/>
</dbReference>
<dbReference type="EMBL" id="JAACLJ010000002">
    <property type="protein sequence ID" value="KAF4592449.1"/>
    <property type="molecule type" value="Genomic_DNA"/>
</dbReference>
<feature type="domain" description="O-methyltransferase C-terminal" evidence="5">
    <location>
        <begin position="185"/>
        <end position="362"/>
    </location>
</feature>
<dbReference type="AlphaFoldDB" id="A0A8H4QAY9"/>
<dbReference type="InterPro" id="IPR036390">
    <property type="entry name" value="WH_DNA-bd_sf"/>
</dbReference>
<dbReference type="SUPFAM" id="SSF53335">
    <property type="entry name" value="S-adenosyl-L-methionine-dependent methyltransferases"/>
    <property type="match status" value="1"/>
</dbReference>
<dbReference type="InterPro" id="IPR001077">
    <property type="entry name" value="COMT_C"/>
</dbReference>
<evidence type="ECO:0000256" key="4">
    <source>
        <dbReference type="PIRSR" id="PIRSR005739-1"/>
    </source>
</evidence>
<dbReference type="GO" id="GO:0032259">
    <property type="term" value="P:methylation"/>
    <property type="evidence" value="ECO:0007669"/>
    <property type="project" value="UniProtKB-KW"/>
</dbReference>
<evidence type="ECO:0000259" key="5">
    <source>
        <dbReference type="Pfam" id="PF00891"/>
    </source>
</evidence>
<keyword evidence="2 6" id="KW-0808">Transferase</keyword>
<dbReference type="Gene3D" id="3.40.50.150">
    <property type="entry name" value="Vaccinia Virus protein VP39"/>
    <property type="match status" value="1"/>
</dbReference>
<evidence type="ECO:0000313" key="7">
    <source>
        <dbReference type="Proteomes" id="UP000562929"/>
    </source>
</evidence>
<dbReference type="InterPro" id="IPR036388">
    <property type="entry name" value="WH-like_DNA-bd_sf"/>
</dbReference>
<dbReference type="PANTHER" id="PTHR43712">
    <property type="entry name" value="PUTATIVE (AFU_ORTHOLOGUE AFUA_4G14580)-RELATED"/>
    <property type="match status" value="1"/>
</dbReference>
<dbReference type="PANTHER" id="PTHR43712:SF19">
    <property type="entry name" value="DUAL O-METHYLTRANSFERASE_FAD-DEPENDENT MONOOXYGENASE ELCB"/>
    <property type="match status" value="1"/>
</dbReference>
<proteinExistence type="predicted"/>
<organism evidence="6 7">
    <name type="scientific">Ophiocordyceps camponoti-floridani</name>
    <dbReference type="NCBI Taxonomy" id="2030778"/>
    <lineage>
        <taxon>Eukaryota</taxon>
        <taxon>Fungi</taxon>
        <taxon>Dikarya</taxon>
        <taxon>Ascomycota</taxon>
        <taxon>Pezizomycotina</taxon>
        <taxon>Sordariomycetes</taxon>
        <taxon>Hypocreomycetidae</taxon>
        <taxon>Hypocreales</taxon>
        <taxon>Ophiocordycipitaceae</taxon>
        <taxon>Ophiocordyceps</taxon>
    </lineage>
</organism>
<evidence type="ECO:0000256" key="3">
    <source>
        <dbReference type="ARBA" id="ARBA00022691"/>
    </source>
</evidence>
<protein>
    <submittedName>
        <fullName evidence="6">S-adenosyl-L-methionine-dependent methyltransferase</fullName>
    </submittedName>
</protein>
<dbReference type="PIRSF" id="PIRSF005739">
    <property type="entry name" value="O-mtase"/>
    <property type="match status" value="1"/>
</dbReference>
<comment type="caution">
    <text evidence="6">The sequence shown here is derived from an EMBL/GenBank/DDBJ whole genome shotgun (WGS) entry which is preliminary data.</text>
</comment>
<evidence type="ECO:0000256" key="1">
    <source>
        <dbReference type="ARBA" id="ARBA00022603"/>
    </source>
</evidence>
<dbReference type="Pfam" id="PF00891">
    <property type="entry name" value="Methyltransf_2"/>
    <property type="match status" value="1"/>
</dbReference>
<feature type="active site" description="Proton acceptor" evidence="4">
    <location>
        <position position="296"/>
    </location>
</feature>
<dbReference type="GO" id="GO:0008171">
    <property type="term" value="F:O-methyltransferase activity"/>
    <property type="evidence" value="ECO:0007669"/>
    <property type="project" value="InterPro"/>
</dbReference>
<dbReference type="SUPFAM" id="SSF46785">
    <property type="entry name" value="Winged helix' DNA-binding domain"/>
    <property type="match status" value="1"/>
</dbReference>
<keyword evidence="1 6" id="KW-0489">Methyltransferase</keyword>
<evidence type="ECO:0000313" key="6">
    <source>
        <dbReference type="EMBL" id="KAF4592449.1"/>
    </source>
</evidence>
<sequence length="369" mass="40913">MTQLSSLARRLGRLADEIDGYGPVAGVTTLPVGIEAARRELLELAEEIQYHVFACLRWLLHFNIFQHMPRDSTAISYTRLATLASVPEGKLRSVVRMAMTSGLFTEQEAGFPSHNRLSLSFAVDESLRDWAAFIIRYGQPSAAAFTEATVRWGDSQALDQTAQNIALDTDLGYFDAIKQREGAVDEFARYMSAIQKGSCLRHDHVVRGIDWVKRFGERAHVVDVGGSTGGVSASLAGAYPLFTFTVQDLPETTRLGPAAMASLPEDISRRISFEEHDFFTAQPTPADVYLVRLILHDWPREEAKLILSRLSTSLQKQCKPGSLILIMETVLPAPATVPPWREAKLRCRDMTMLASFNSGERELGDLRGA</sequence>
<dbReference type="InterPro" id="IPR029063">
    <property type="entry name" value="SAM-dependent_MTases_sf"/>
</dbReference>
<keyword evidence="7" id="KW-1185">Reference proteome</keyword>
<keyword evidence="3" id="KW-0949">S-adenosyl-L-methionine</keyword>
<evidence type="ECO:0000256" key="2">
    <source>
        <dbReference type="ARBA" id="ARBA00022679"/>
    </source>
</evidence>
<reference evidence="6 7" key="1">
    <citation type="journal article" date="2020" name="G3 (Bethesda)">
        <title>Genetic Underpinnings of Host Manipulation by Ophiocordyceps as Revealed by Comparative Transcriptomics.</title>
        <authorList>
            <person name="Will I."/>
            <person name="Das B."/>
            <person name="Trinh T."/>
            <person name="Brachmann A."/>
            <person name="Ohm R.A."/>
            <person name="de Bekker C."/>
        </authorList>
    </citation>
    <scope>NUCLEOTIDE SEQUENCE [LARGE SCALE GENOMIC DNA]</scope>
    <source>
        <strain evidence="6 7">EC05</strain>
    </source>
</reference>
<gene>
    <name evidence="6" type="ORF">GQ602_002748</name>
</gene>
<dbReference type="OrthoDB" id="1606438at2759"/>
<dbReference type="PROSITE" id="PS51683">
    <property type="entry name" value="SAM_OMT_II"/>
    <property type="match status" value="1"/>
</dbReference>
<dbReference type="Gene3D" id="1.10.10.10">
    <property type="entry name" value="Winged helix-like DNA-binding domain superfamily/Winged helix DNA-binding domain"/>
    <property type="match status" value="1"/>
</dbReference>
<accession>A0A8H4QAY9</accession>